<accession>A0A023EMN2</accession>
<dbReference type="AlphaFoldDB" id="A0A023EMN2"/>
<feature type="non-terminal residue" evidence="1">
    <location>
        <position position="1"/>
    </location>
</feature>
<protein>
    <submittedName>
        <fullName evidence="1">Uncharacterized protein</fullName>
    </submittedName>
</protein>
<sequence length="229" mass="25624">RWNTSWTKRRKLFKPQVWNYGRIYSKLNQKETPKIPRGCGLFSLATWVPSVPSGSSRWPTTVGVLVAAPRPPLSCPSVGSCSLLACHFDRSPAIEALLAGRARPDPPLPLPTLSAHLLATFGLLFTLAWATCLEMIASDDKDDDYPNPRVAFRVSESVSVPCRRSCFVSVRFYRLCSCGFFGRFFVRWDGKRKAQFLEALFRAVLGGGIQAQGKRPPGSVNQLDQYWKQ</sequence>
<organism evidence="1">
    <name type="scientific">Aedes albopictus</name>
    <name type="common">Asian tiger mosquito</name>
    <name type="synonym">Stegomyia albopicta</name>
    <dbReference type="NCBI Taxonomy" id="7160"/>
    <lineage>
        <taxon>Eukaryota</taxon>
        <taxon>Metazoa</taxon>
        <taxon>Ecdysozoa</taxon>
        <taxon>Arthropoda</taxon>
        <taxon>Hexapoda</taxon>
        <taxon>Insecta</taxon>
        <taxon>Pterygota</taxon>
        <taxon>Neoptera</taxon>
        <taxon>Endopterygota</taxon>
        <taxon>Diptera</taxon>
        <taxon>Nematocera</taxon>
        <taxon>Culicoidea</taxon>
        <taxon>Culicidae</taxon>
        <taxon>Culicinae</taxon>
        <taxon>Aedini</taxon>
        <taxon>Aedes</taxon>
        <taxon>Stegomyia</taxon>
    </lineage>
</organism>
<reference evidence="1" key="1">
    <citation type="journal article" date="2014" name="PLoS Negl. Trop. Dis.">
        <title>Identification and characterization of seminal fluid proteins in the Asian tiger mosquito, Aedes albopictus.</title>
        <authorList>
            <person name="Boes K.E."/>
            <person name="Ribeiro J.M."/>
            <person name="Wong A."/>
            <person name="Harrington L.C."/>
            <person name="Wolfner M.F."/>
            <person name="Sirot L.K."/>
        </authorList>
    </citation>
    <scope>NUCLEOTIDE SEQUENCE</scope>
    <source>
        <tissue evidence="1">Reproductive organs</tissue>
    </source>
</reference>
<feature type="non-terminal residue" evidence="1">
    <location>
        <position position="229"/>
    </location>
</feature>
<dbReference type="EMBL" id="GAPW01004004">
    <property type="protein sequence ID" value="JAC09594.1"/>
    <property type="molecule type" value="mRNA"/>
</dbReference>
<evidence type="ECO:0000313" key="1">
    <source>
        <dbReference type="EMBL" id="JAC09594.1"/>
    </source>
</evidence>
<name>A0A023EMN2_AEDAL</name>
<proteinExistence type="evidence at transcript level"/>